<dbReference type="InterPro" id="IPR000719">
    <property type="entry name" value="Prot_kinase_dom"/>
</dbReference>
<dbReference type="EMBL" id="SNRW01016785">
    <property type="protein sequence ID" value="KAA6369012.1"/>
    <property type="molecule type" value="Genomic_DNA"/>
</dbReference>
<evidence type="ECO:0000313" key="6">
    <source>
        <dbReference type="Proteomes" id="UP000324800"/>
    </source>
</evidence>
<dbReference type="InterPro" id="IPR011009">
    <property type="entry name" value="Kinase-like_dom_sf"/>
</dbReference>
<sequence length="444" mass="51653">MALEDGIIAIGEIINDHYKLIRCIALGIDRMIFCAIDTQFKLVAIKFEKDAQYQTSVCIESAILKILANQIHIPQFFLYGQHKNYKFLAEEFLGPNMIDLVNYKKPYKFSLHSILKFGIQAIETLQVVHSKGFVHRDIKPGNFLIGNSQETSGTFYLTDFGTYKKIYEHDGVITKPTNKANFRGSLLYASLNAHNSVELGRNDDLMSLLYIMVEFYNGGLPWSDDDEIQKIEASKFIYHGLKLLKRLPKQFIEFESYIISLDYTTRPDYQYLTFLLKQAAEENEIDLNDPFEWELEMDSEREHIMKHQSKVQQKIHTKLQQLENEKHQIRAQNQKDFEEKQSKNDHKEGISTVQELLTLLDALVGLDPNTTNDDDNNNTQDQSSQQQTKNNFIEQFMNEMNKKEEKVNDNNWAQFVNSNEESKENELIETFDLSSQDESSNNFM</sequence>
<evidence type="ECO:0000256" key="2">
    <source>
        <dbReference type="SAM" id="Coils"/>
    </source>
</evidence>
<dbReference type="PROSITE" id="PS00108">
    <property type="entry name" value="PROTEIN_KINASE_ST"/>
    <property type="match status" value="1"/>
</dbReference>
<dbReference type="Gene3D" id="1.10.510.10">
    <property type="entry name" value="Transferase(Phosphotransferase) domain 1"/>
    <property type="match status" value="1"/>
</dbReference>
<dbReference type="EC" id="2.7.11.1" evidence="1"/>
<dbReference type="GO" id="GO:0005524">
    <property type="term" value="F:ATP binding"/>
    <property type="evidence" value="ECO:0007669"/>
    <property type="project" value="InterPro"/>
</dbReference>
<keyword evidence="5" id="KW-0418">Kinase</keyword>
<dbReference type="OrthoDB" id="5979581at2759"/>
<dbReference type="InterPro" id="IPR050235">
    <property type="entry name" value="CK1_Ser-Thr_kinase"/>
</dbReference>
<dbReference type="AlphaFoldDB" id="A0A5J4UGJ0"/>
<dbReference type="PROSITE" id="PS50011">
    <property type="entry name" value="PROTEIN_KINASE_DOM"/>
    <property type="match status" value="1"/>
</dbReference>
<dbReference type="SMART" id="SM00220">
    <property type="entry name" value="S_TKc"/>
    <property type="match status" value="1"/>
</dbReference>
<comment type="caution">
    <text evidence="5">The sequence shown here is derived from an EMBL/GenBank/DDBJ whole genome shotgun (WGS) entry which is preliminary data.</text>
</comment>
<feature type="compositionally biased region" description="Polar residues" evidence="3">
    <location>
        <begin position="432"/>
        <end position="444"/>
    </location>
</feature>
<dbReference type="InterPro" id="IPR008271">
    <property type="entry name" value="Ser/Thr_kinase_AS"/>
</dbReference>
<feature type="region of interest" description="Disordered" evidence="3">
    <location>
        <begin position="365"/>
        <end position="387"/>
    </location>
</feature>
<evidence type="ECO:0000313" key="5">
    <source>
        <dbReference type="EMBL" id="KAA6369012.1"/>
    </source>
</evidence>
<reference evidence="5 6" key="1">
    <citation type="submission" date="2019-03" db="EMBL/GenBank/DDBJ databases">
        <title>Single cell metagenomics reveals metabolic interactions within the superorganism composed of flagellate Streblomastix strix and complex community of Bacteroidetes bacteria on its surface.</title>
        <authorList>
            <person name="Treitli S.C."/>
            <person name="Kolisko M."/>
            <person name="Husnik F."/>
            <person name="Keeling P."/>
            <person name="Hampl V."/>
        </authorList>
    </citation>
    <scope>NUCLEOTIDE SEQUENCE [LARGE SCALE GENOMIC DNA]</scope>
    <source>
        <strain evidence="5">ST1C</strain>
    </source>
</reference>
<evidence type="ECO:0000256" key="3">
    <source>
        <dbReference type="SAM" id="MobiDB-lite"/>
    </source>
</evidence>
<evidence type="ECO:0000256" key="1">
    <source>
        <dbReference type="ARBA" id="ARBA00012513"/>
    </source>
</evidence>
<dbReference type="PANTHER" id="PTHR11909">
    <property type="entry name" value="CASEIN KINASE-RELATED"/>
    <property type="match status" value="1"/>
</dbReference>
<feature type="non-terminal residue" evidence="5">
    <location>
        <position position="444"/>
    </location>
</feature>
<evidence type="ECO:0000259" key="4">
    <source>
        <dbReference type="PROSITE" id="PS50011"/>
    </source>
</evidence>
<accession>A0A5J4UGJ0</accession>
<dbReference type="Pfam" id="PF00069">
    <property type="entry name" value="Pkinase"/>
    <property type="match status" value="1"/>
</dbReference>
<name>A0A5J4UGJ0_9EUKA</name>
<organism evidence="5 6">
    <name type="scientific">Streblomastix strix</name>
    <dbReference type="NCBI Taxonomy" id="222440"/>
    <lineage>
        <taxon>Eukaryota</taxon>
        <taxon>Metamonada</taxon>
        <taxon>Preaxostyla</taxon>
        <taxon>Oxymonadida</taxon>
        <taxon>Streblomastigidae</taxon>
        <taxon>Streblomastix</taxon>
    </lineage>
</organism>
<feature type="region of interest" description="Disordered" evidence="3">
    <location>
        <begin position="419"/>
        <end position="444"/>
    </location>
</feature>
<feature type="coiled-coil region" evidence="2">
    <location>
        <begin position="312"/>
        <end position="339"/>
    </location>
</feature>
<keyword evidence="2" id="KW-0175">Coiled coil</keyword>
<gene>
    <name evidence="5" type="ORF">EZS28_035461</name>
</gene>
<protein>
    <recommendedName>
        <fullName evidence="1">non-specific serine/threonine protein kinase</fullName>
        <ecNumber evidence="1">2.7.11.1</ecNumber>
    </recommendedName>
</protein>
<proteinExistence type="predicted"/>
<dbReference type="Proteomes" id="UP000324800">
    <property type="component" value="Unassembled WGS sequence"/>
</dbReference>
<feature type="domain" description="Protein kinase" evidence="4">
    <location>
        <begin position="18"/>
        <end position="292"/>
    </location>
</feature>
<keyword evidence="5" id="KW-0808">Transferase</keyword>
<dbReference type="SUPFAM" id="SSF56112">
    <property type="entry name" value="Protein kinase-like (PK-like)"/>
    <property type="match status" value="1"/>
</dbReference>
<dbReference type="GO" id="GO:0004674">
    <property type="term" value="F:protein serine/threonine kinase activity"/>
    <property type="evidence" value="ECO:0007669"/>
    <property type="project" value="UniProtKB-EC"/>
</dbReference>